<reference evidence="2 3" key="1">
    <citation type="submission" date="2017-08" db="EMBL/GenBank/DDBJ databases">
        <title>Genomes of Fischerella (Mastigocladus) sp. strains.</title>
        <authorList>
            <person name="Miller S.R."/>
        </authorList>
    </citation>
    <scope>NUCLEOTIDE SEQUENCE [LARGE SCALE GENOMIC DNA]</scope>
    <source>
        <strain evidence="2 3">CCMEE 5323</strain>
    </source>
</reference>
<feature type="region of interest" description="Disordered" evidence="1">
    <location>
        <begin position="17"/>
        <end position="44"/>
    </location>
</feature>
<gene>
    <name evidence="2" type="ORF">CEN44_28455</name>
</gene>
<organism evidence="2 3">
    <name type="scientific">Fischerella muscicola CCMEE 5323</name>
    <dbReference type="NCBI Taxonomy" id="2019572"/>
    <lineage>
        <taxon>Bacteria</taxon>
        <taxon>Bacillati</taxon>
        <taxon>Cyanobacteriota</taxon>
        <taxon>Cyanophyceae</taxon>
        <taxon>Nostocales</taxon>
        <taxon>Hapalosiphonaceae</taxon>
        <taxon>Fischerella</taxon>
    </lineage>
</organism>
<name>A0A2N6JUR1_FISMU</name>
<accession>A0A2N6JUR1</accession>
<keyword evidence="3" id="KW-1185">Reference proteome</keyword>
<sequence>MVSGWWLFVVWHQQPTTNNQQPTINNQQPTTNNQQSTTNKFPLTLDTQKRYNQNLLSKVKL</sequence>
<evidence type="ECO:0000256" key="1">
    <source>
        <dbReference type="SAM" id="MobiDB-lite"/>
    </source>
</evidence>
<evidence type="ECO:0000313" key="3">
    <source>
        <dbReference type="Proteomes" id="UP000235036"/>
    </source>
</evidence>
<protein>
    <submittedName>
        <fullName evidence="2">Uncharacterized protein</fullName>
    </submittedName>
</protein>
<dbReference type="Proteomes" id="UP000235036">
    <property type="component" value="Unassembled WGS sequence"/>
</dbReference>
<dbReference type="AlphaFoldDB" id="A0A2N6JUR1"/>
<evidence type="ECO:0000313" key="2">
    <source>
        <dbReference type="EMBL" id="PLZ81718.1"/>
    </source>
</evidence>
<feature type="compositionally biased region" description="Low complexity" evidence="1">
    <location>
        <begin position="17"/>
        <end position="39"/>
    </location>
</feature>
<proteinExistence type="predicted"/>
<dbReference type="EMBL" id="NRQW01000714">
    <property type="protein sequence ID" value="PLZ81718.1"/>
    <property type="molecule type" value="Genomic_DNA"/>
</dbReference>
<comment type="caution">
    <text evidence="2">The sequence shown here is derived from an EMBL/GenBank/DDBJ whole genome shotgun (WGS) entry which is preliminary data.</text>
</comment>